<comment type="caution">
    <text evidence="1">The sequence shown here is derived from an EMBL/GenBank/DDBJ whole genome shotgun (WGS) entry which is preliminary data.</text>
</comment>
<sequence length="179" mass="21232">MSKANKPQWKYQYITPTSGRKLYLLAPDELITAAPIIKNTLRLKYDSKYIPLKLFRTISQKEMENRTIELQRTLREFNKQYKNGLYQEFVNNDIELELHIVTVVNMYCNQIFSDDGWKHIRKQITQANKRKKTTTVVLDESTYIMLSQYMADQKIKVHTEAVHQLLVDAKLIEDKFEVL</sequence>
<gene>
    <name evidence="1" type="ORF">GCM10011607_12540</name>
</gene>
<dbReference type="Proteomes" id="UP000617555">
    <property type="component" value="Unassembled WGS sequence"/>
</dbReference>
<organism evidence="1 2">
    <name type="scientific">Shewanella inventionis</name>
    <dbReference type="NCBI Taxonomy" id="1738770"/>
    <lineage>
        <taxon>Bacteria</taxon>
        <taxon>Pseudomonadati</taxon>
        <taxon>Pseudomonadota</taxon>
        <taxon>Gammaproteobacteria</taxon>
        <taxon>Alteromonadales</taxon>
        <taxon>Shewanellaceae</taxon>
        <taxon>Shewanella</taxon>
    </lineage>
</organism>
<reference evidence="2" key="1">
    <citation type="journal article" date="2019" name="Int. J. Syst. Evol. Microbiol.">
        <title>The Global Catalogue of Microorganisms (GCM) 10K type strain sequencing project: providing services to taxonomists for standard genome sequencing and annotation.</title>
        <authorList>
            <consortium name="The Broad Institute Genomics Platform"/>
            <consortium name="The Broad Institute Genome Sequencing Center for Infectious Disease"/>
            <person name="Wu L."/>
            <person name="Ma J."/>
        </authorList>
    </citation>
    <scope>NUCLEOTIDE SEQUENCE [LARGE SCALE GENOMIC DNA]</scope>
    <source>
        <strain evidence="2">CGMCC 1.15339</strain>
    </source>
</reference>
<evidence type="ECO:0000313" key="2">
    <source>
        <dbReference type="Proteomes" id="UP000617555"/>
    </source>
</evidence>
<keyword evidence="2" id="KW-1185">Reference proteome</keyword>
<proteinExistence type="predicted"/>
<evidence type="ECO:0008006" key="3">
    <source>
        <dbReference type="Google" id="ProtNLM"/>
    </source>
</evidence>
<evidence type="ECO:0000313" key="1">
    <source>
        <dbReference type="EMBL" id="GGB53472.1"/>
    </source>
</evidence>
<dbReference type="RefSeq" id="WP_188738110.1">
    <property type="nucleotide sequence ID" value="NZ_BMII01000008.1"/>
</dbReference>
<protein>
    <recommendedName>
        <fullName evidence="3">Integrase</fullName>
    </recommendedName>
</protein>
<name>A0ABQ1IXH5_9GAMM</name>
<dbReference type="EMBL" id="BMII01000008">
    <property type="protein sequence ID" value="GGB53472.1"/>
    <property type="molecule type" value="Genomic_DNA"/>
</dbReference>
<accession>A0ABQ1IXH5</accession>